<feature type="domain" description="CBS" evidence="11">
    <location>
        <begin position="272"/>
        <end position="327"/>
    </location>
</feature>
<dbReference type="CDD" id="cd04590">
    <property type="entry name" value="CBS_pair_CorC_HlyC_assoc"/>
    <property type="match status" value="1"/>
</dbReference>
<dbReference type="OrthoDB" id="9798188at2"/>
<evidence type="ECO:0008006" key="15">
    <source>
        <dbReference type="Google" id="ProtNLM"/>
    </source>
</evidence>
<dbReference type="InterPro" id="IPR046342">
    <property type="entry name" value="CBS_dom_sf"/>
</dbReference>
<dbReference type="PROSITE" id="PS51846">
    <property type="entry name" value="CNNM"/>
    <property type="match status" value="1"/>
</dbReference>
<evidence type="ECO:0000256" key="1">
    <source>
        <dbReference type="ARBA" id="ARBA00004141"/>
    </source>
</evidence>
<keyword evidence="5 9" id="KW-1133">Transmembrane helix</keyword>
<dbReference type="Pfam" id="PF00571">
    <property type="entry name" value="CBS"/>
    <property type="match status" value="2"/>
</dbReference>
<dbReference type="FunFam" id="3.10.580.10:FF:000002">
    <property type="entry name" value="Magnesium/cobalt efflux protein CorC"/>
    <property type="match status" value="1"/>
</dbReference>
<dbReference type="InterPro" id="IPR002550">
    <property type="entry name" value="CNNM"/>
</dbReference>
<evidence type="ECO:0000313" key="14">
    <source>
        <dbReference type="Proteomes" id="UP000004893"/>
    </source>
</evidence>
<evidence type="ECO:0000256" key="2">
    <source>
        <dbReference type="ARBA" id="ARBA00006337"/>
    </source>
</evidence>
<feature type="transmembrane region" description="Helical" evidence="10">
    <location>
        <begin position="6"/>
        <end position="29"/>
    </location>
</feature>
<evidence type="ECO:0000256" key="10">
    <source>
        <dbReference type="SAM" id="Phobius"/>
    </source>
</evidence>
<dbReference type="InterPro" id="IPR036318">
    <property type="entry name" value="FAD-bd_PCMH-like_sf"/>
</dbReference>
<feature type="domain" description="CNNM transmembrane" evidence="12">
    <location>
        <begin position="1"/>
        <end position="188"/>
    </location>
</feature>
<dbReference type="SUPFAM" id="SSF56176">
    <property type="entry name" value="FAD-binding/transporter-associated domain-like"/>
    <property type="match status" value="1"/>
</dbReference>
<evidence type="ECO:0000256" key="3">
    <source>
        <dbReference type="ARBA" id="ARBA00022692"/>
    </source>
</evidence>
<reference evidence="13" key="2">
    <citation type="submission" date="2013-06" db="EMBL/GenBank/DDBJ databases">
        <title>Draft genome sequence of Clostridium hylemonae (DSM 15053).</title>
        <authorList>
            <person name="Sudarsanam P."/>
            <person name="Ley R."/>
            <person name="Guruge J."/>
            <person name="Turnbaugh P.J."/>
            <person name="Mahowald M."/>
            <person name="Liep D."/>
            <person name="Gordon J."/>
        </authorList>
    </citation>
    <scope>NUCLEOTIDE SEQUENCE</scope>
    <source>
        <strain evidence="13">DSM 15053</strain>
    </source>
</reference>
<evidence type="ECO:0000256" key="8">
    <source>
        <dbReference type="PROSITE-ProRule" id="PRU00703"/>
    </source>
</evidence>
<evidence type="ECO:0000256" key="9">
    <source>
        <dbReference type="PROSITE-ProRule" id="PRU01193"/>
    </source>
</evidence>
<feature type="transmembrane region" description="Helical" evidence="10">
    <location>
        <begin position="123"/>
        <end position="155"/>
    </location>
</feature>
<dbReference type="GO" id="GO:0050660">
    <property type="term" value="F:flavin adenine dinucleotide binding"/>
    <property type="evidence" value="ECO:0007669"/>
    <property type="project" value="InterPro"/>
</dbReference>
<feature type="transmembrane region" description="Helical" evidence="10">
    <location>
        <begin position="91"/>
        <end position="111"/>
    </location>
</feature>
<comment type="similarity">
    <text evidence="2">Belongs to the UPF0053 family.</text>
</comment>
<keyword evidence="4" id="KW-0677">Repeat</keyword>
<dbReference type="Proteomes" id="UP000004893">
    <property type="component" value="Unassembled WGS sequence"/>
</dbReference>
<evidence type="ECO:0000259" key="11">
    <source>
        <dbReference type="PROSITE" id="PS51371"/>
    </source>
</evidence>
<name>C0C0M8_9FIRM</name>
<dbReference type="eggNOG" id="COG1253">
    <property type="taxonomic scope" value="Bacteria"/>
</dbReference>
<keyword evidence="7 9" id="KW-0472">Membrane</keyword>
<dbReference type="InterPro" id="IPR016169">
    <property type="entry name" value="FAD-bd_PCMH_sub2"/>
</dbReference>
<dbReference type="EMBL" id="ABYI02000020">
    <property type="protein sequence ID" value="EEG74365.1"/>
    <property type="molecule type" value="Genomic_DNA"/>
</dbReference>
<dbReference type="GO" id="GO:0005886">
    <property type="term" value="C:plasma membrane"/>
    <property type="evidence" value="ECO:0007669"/>
    <property type="project" value="TreeGrafter"/>
</dbReference>
<dbReference type="PROSITE" id="PS51371">
    <property type="entry name" value="CBS"/>
    <property type="match status" value="2"/>
</dbReference>
<dbReference type="RefSeq" id="WP_006442972.1">
    <property type="nucleotide sequence ID" value="NZ_CP036524.1"/>
</dbReference>
<protein>
    <recommendedName>
        <fullName evidence="15">CBS domain protein</fullName>
    </recommendedName>
</protein>
<dbReference type="InterPro" id="IPR044751">
    <property type="entry name" value="Ion_transp-like_CBS"/>
</dbReference>
<evidence type="ECO:0000256" key="5">
    <source>
        <dbReference type="ARBA" id="ARBA00022989"/>
    </source>
</evidence>
<dbReference type="SUPFAM" id="SSF54631">
    <property type="entry name" value="CBS-domain pair"/>
    <property type="match status" value="1"/>
</dbReference>
<comment type="caution">
    <text evidence="13">The sequence shown here is derived from an EMBL/GenBank/DDBJ whole genome shotgun (WGS) entry which is preliminary data.</text>
</comment>
<dbReference type="PANTHER" id="PTHR22777">
    <property type="entry name" value="HEMOLYSIN-RELATED"/>
    <property type="match status" value="1"/>
</dbReference>
<keyword evidence="3 9" id="KW-0812">Transmembrane</keyword>
<comment type="subcellular location">
    <subcellularLocation>
        <location evidence="1">Membrane</location>
        <topology evidence="1">Multi-pass membrane protein</topology>
    </subcellularLocation>
</comment>
<reference evidence="13" key="1">
    <citation type="submission" date="2009-02" db="EMBL/GenBank/DDBJ databases">
        <authorList>
            <person name="Fulton L."/>
            <person name="Clifton S."/>
            <person name="Fulton B."/>
            <person name="Xu J."/>
            <person name="Minx P."/>
            <person name="Pepin K.H."/>
            <person name="Johnson M."/>
            <person name="Bhonagiri V."/>
            <person name="Nash W.E."/>
            <person name="Mardis E.R."/>
            <person name="Wilson R.K."/>
        </authorList>
    </citation>
    <scope>NUCLEOTIDE SEQUENCE [LARGE SCALE GENOMIC DNA]</scope>
    <source>
        <strain evidence="13">DSM 15053</strain>
    </source>
</reference>
<dbReference type="Gene3D" id="3.10.580.10">
    <property type="entry name" value="CBS-domain"/>
    <property type="match status" value="1"/>
</dbReference>
<evidence type="ECO:0000256" key="4">
    <source>
        <dbReference type="ARBA" id="ARBA00022737"/>
    </source>
</evidence>
<dbReference type="STRING" id="553973.CLOHYLEM_05632"/>
<organism evidence="13 14">
    <name type="scientific">[Clostridium] hylemonae DSM 15053</name>
    <dbReference type="NCBI Taxonomy" id="553973"/>
    <lineage>
        <taxon>Bacteria</taxon>
        <taxon>Bacillati</taxon>
        <taxon>Bacillota</taxon>
        <taxon>Clostridia</taxon>
        <taxon>Lachnospirales</taxon>
        <taxon>Lachnospiraceae</taxon>
    </lineage>
</organism>
<dbReference type="InterPro" id="IPR005170">
    <property type="entry name" value="Transptr-assoc_dom"/>
</dbReference>
<proteinExistence type="inferred from homology"/>
<keyword evidence="14" id="KW-1185">Reference proteome</keyword>
<dbReference type="Pfam" id="PF01595">
    <property type="entry name" value="CNNM"/>
    <property type="match status" value="1"/>
</dbReference>
<dbReference type="HOGENOM" id="CLU_015237_4_1_9"/>
<dbReference type="Gene3D" id="3.30.465.10">
    <property type="match status" value="1"/>
</dbReference>
<dbReference type="PANTHER" id="PTHR22777:SF17">
    <property type="entry name" value="UPF0053 PROTEIN SLL0260"/>
    <property type="match status" value="1"/>
</dbReference>
<dbReference type="Pfam" id="PF03471">
    <property type="entry name" value="CorC_HlyC"/>
    <property type="match status" value="1"/>
</dbReference>
<sequence length="425" mass="47776">MDSSDVIQLIILVVLLGLSAFFSSAETSLTTANKIRIRSLAEDGSKRAKTLLKITDNSGKMLSAILIGNNIVNLSAASLTTSLAYSFGGSMVAIASGILTVLILLFGEITPKTMATIHAEKMALIYAPIISMFMKIMTPVIFLINGLSMGVLLLLRVDPNAKNDIMTETELRTIVDVSHEDGVIESDEREMIYNVFDLGDAKAKDVMVPRVHVTFADVESTYEELLEIFREDKFTRLPVFEETTDNVIGTINMKDLLLYDNTKEFHIRDILREAYFTYEYKNISELLVEMRQASFNIAIVLDEYGETAGLITLEDILEEIVGEIHDEYDENEEDFIQEIGEREFIVEGSTNLDDLNDRLDLNLESEDYDSVGGFIIERLDRLPEAGDTITTEDGIRMVVETLDKNRIETVHMYLPEREADEDTDD</sequence>
<evidence type="ECO:0000256" key="7">
    <source>
        <dbReference type="ARBA" id="ARBA00023136"/>
    </source>
</evidence>
<evidence type="ECO:0000313" key="13">
    <source>
        <dbReference type="EMBL" id="EEG74365.1"/>
    </source>
</evidence>
<accession>C0C0M8</accession>
<feature type="transmembrane region" description="Helical" evidence="10">
    <location>
        <begin position="61"/>
        <end position="85"/>
    </location>
</feature>
<gene>
    <name evidence="13" type="ORF">CLOHYLEM_05632</name>
</gene>
<dbReference type="AlphaFoldDB" id="C0C0M8"/>
<evidence type="ECO:0000259" key="12">
    <source>
        <dbReference type="PROSITE" id="PS51846"/>
    </source>
</evidence>
<dbReference type="SMART" id="SM01091">
    <property type="entry name" value="CorC_HlyC"/>
    <property type="match status" value="1"/>
</dbReference>
<evidence type="ECO:0000256" key="6">
    <source>
        <dbReference type="ARBA" id="ARBA00023122"/>
    </source>
</evidence>
<dbReference type="InterPro" id="IPR000644">
    <property type="entry name" value="CBS_dom"/>
</dbReference>
<feature type="domain" description="CBS" evidence="11">
    <location>
        <begin position="207"/>
        <end position="270"/>
    </location>
</feature>
<keyword evidence="6 8" id="KW-0129">CBS domain</keyword>